<sequence>MWPAAKSCGFEIRKAESFAGRHYDSFVADDYFGAAARGALKRYRPQLVVSNPPYTKARETLALGLDVVEPMGHVLLLLRSTFGGSEADDEQLRRSPPVDEWSIPGRLKLKRGHGRTGRPLGGDFVGHIFLLFQQGRQVTAPVWSRRLLPPLPSAWLGWSVRPGDEAFTAPLPHEFWPLKENRHG</sequence>
<accession>A0ABT5E276</accession>
<evidence type="ECO:0000313" key="2">
    <source>
        <dbReference type="Proteomes" id="UP001221686"/>
    </source>
</evidence>
<keyword evidence="2" id="KW-1185">Reference proteome</keyword>
<comment type="caution">
    <text evidence="1">The sequence shown here is derived from an EMBL/GenBank/DDBJ whole genome shotgun (WGS) entry which is preliminary data.</text>
</comment>
<dbReference type="Proteomes" id="UP001221686">
    <property type="component" value="Unassembled WGS sequence"/>
</dbReference>
<dbReference type="PROSITE" id="PS00092">
    <property type="entry name" value="N6_MTASE"/>
    <property type="match status" value="1"/>
</dbReference>
<protein>
    <submittedName>
        <fullName evidence="1">Uncharacterized protein</fullName>
    </submittedName>
</protein>
<name>A0ABT5E276_9BACT</name>
<proteinExistence type="predicted"/>
<dbReference type="InterPro" id="IPR002052">
    <property type="entry name" value="DNA_methylase_N6_adenine_CS"/>
</dbReference>
<dbReference type="RefSeq" id="WP_272087936.1">
    <property type="nucleotide sequence ID" value="NZ_JAQNDL010000002.1"/>
</dbReference>
<gene>
    <name evidence="1" type="ORF">POL25_21135</name>
</gene>
<reference evidence="1 2" key="1">
    <citation type="submission" date="2022-11" db="EMBL/GenBank/DDBJ databases">
        <title>Minimal conservation of predation-associated metabolite biosynthetic gene clusters underscores biosynthetic potential of Myxococcota including descriptions for ten novel species: Archangium lansinium sp. nov., Myxococcus landrumus sp. nov., Nannocystis bai.</title>
        <authorList>
            <person name="Ahearne A."/>
            <person name="Stevens C."/>
            <person name="Dowd S."/>
        </authorList>
    </citation>
    <scope>NUCLEOTIDE SEQUENCE [LARGE SCALE GENOMIC DNA]</scope>
    <source>
        <strain evidence="1 2">BB15-2</strain>
    </source>
</reference>
<organism evidence="1 2">
    <name type="scientific">Nannocystis bainbridge</name>
    <dbReference type="NCBI Taxonomy" id="2995303"/>
    <lineage>
        <taxon>Bacteria</taxon>
        <taxon>Pseudomonadati</taxon>
        <taxon>Myxococcota</taxon>
        <taxon>Polyangia</taxon>
        <taxon>Nannocystales</taxon>
        <taxon>Nannocystaceae</taxon>
        <taxon>Nannocystis</taxon>
    </lineage>
</organism>
<evidence type="ECO:0000313" key="1">
    <source>
        <dbReference type="EMBL" id="MDC0719424.1"/>
    </source>
</evidence>
<dbReference type="EMBL" id="JAQNDL010000002">
    <property type="protein sequence ID" value="MDC0719424.1"/>
    <property type="molecule type" value="Genomic_DNA"/>
</dbReference>